<gene>
    <name evidence="1" type="ORF">J0M35_04350</name>
</gene>
<dbReference type="SUPFAM" id="SSF48371">
    <property type="entry name" value="ARM repeat"/>
    <property type="match status" value="1"/>
</dbReference>
<reference evidence="1" key="1">
    <citation type="submission" date="2021-02" db="EMBL/GenBank/DDBJ databases">
        <title>Genome-Resolved Metagenomics of a Microbial Community Performing Photosynthetic Biological Nutrient Removal.</title>
        <authorList>
            <person name="Mcdaniel E.A."/>
        </authorList>
    </citation>
    <scope>NUCLEOTIDE SEQUENCE</scope>
    <source>
        <strain evidence="1">UWPOB_OBS1</strain>
    </source>
</reference>
<proteinExistence type="predicted"/>
<organism evidence="1 2">
    <name type="scientific">Candidatus Obscuribacter phosphatis</name>
    <dbReference type="NCBI Taxonomy" id="1906157"/>
    <lineage>
        <taxon>Bacteria</taxon>
        <taxon>Bacillati</taxon>
        <taxon>Candidatus Melainabacteria</taxon>
        <taxon>Candidatus Obscuribacterales</taxon>
        <taxon>Candidatus Obscuribacteraceae</taxon>
        <taxon>Candidatus Obscuribacter</taxon>
    </lineage>
</organism>
<dbReference type="Gene3D" id="1.25.10.10">
    <property type="entry name" value="Leucine-rich Repeat Variant"/>
    <property type="match status" value="1"/>
</dbReference>
<name>A0A8J7PGC1_9BACT</name>
<dbReference type="Proteomes" id="UP000664277">
    <property type="component" value="Unassembled WGS sequence"/>
</dbReference>
<dbReference type="Pfam" id="PF20168">
    <property type="entry name" value="PDS5"/>
    <property type="match status" value="1"/>
</dbReference>
<dbReference type="AlphaFoldDB" id="A0A8J7PGC1"/>
<dbReference type="EMBL" id="JAFLCK010000004">
    <property type="protein sequence ID" value="MBN8659568.1"/>
    <property type="molecule type" value="Genomic_DNA"/>
</dbReference>
<sequence>MSTTYSPELLDELAQFVSDLITQNDYPGFEARAFKVGLPDRFFSASSKLFGAALDHESVFVRLVALRWFEEKPGTIKPFVKAIIDKLSDADEYVRAEALHALEKYHTPTSGNALSCAELLLDKSTLVRKASAKALAKMLPRVNEGSAKELEDVKKTNLERVHKLLMDAYSDNDVLVRQKVEKAMRKSGSFERA</sequence>
<evidence type="ECO:0000313" key="1">
    <source>
        <dbReference type="EMBL" id="MBN8659568.1"/>
    </source>
</evidence>
<comment type="caution">
    <text evidence="1">The sequence shown here is derived from an EMBL/GenBank/DDBJ whole genome shotgun (WGS) entry which is preliminary data.</text>
</comment>
<dbReference type="InterPro" id="IPR016024">
    <property type="entry name" value="ARM-type_fold"/>
</dbReference>
<dbReference type="InterPro" id="IPR011989">
    <property type="entry name" value="ARM-like"/>
</dbReference>
<evidence type="ECO:0000313" key="2">
    <source>
        <dbReference type="Proteomes" id="UP000664277"/>
    </source>
</evidence>
<protein>
    <submittedName>
        <fullName evidence="1">HEAT repeat domain-containing protein</fullName>
    </submittedName>
</protein>
<accession>A0A8J7PGC1</accession>